<dbReference type="PANTHER" id="PTHR24112:SF64">
    <property type="entry name" value="CHROMOSOME UNDETERMINED SCAFFOLD_46, WHOLE GENOME SHOTGUN SEQUENCE"/>
    <property type="match status" value="1"/>
</dbReference>
<dbReference type="InterPro" id="IPR051279">
    <property type="entry name" value="PP1-Reg/Actin-Interact_Protein"/>
</dbReference>
<gene>
    <name evidence="2" type="ORF">M9Y10_011233</name>
</gene>
<evidence type="ECO:0000256" key="1">
    <source>
        <dbReference type="SAM" id="MobiDB-lite"/>
    </source>
</evidence>
<feature type="compositionally biased region" description="Basic and acidic residues" evidence="1">
    <location>
        <begin position="765"/>
        <end position="777"/>
    </location>
</feature>
<feature type="compositionally biased region" description="Acidic residues" evidence="1">
    <location>
        <begin position="686"/>
        <end position="696"/>
    </location>
</feature>
<dbReference type="InterPro" id="IPR032675">
    <property type="entry name" value="LRR_dom_sf"/>
</dbReference>
<protein>
    <recommendedName>
        <fullName evidence="4">Leucine Rich Repeat family protein</fullName>
    </recommendedName>
</protein>
<dbReference type="SUPFAM" id="SSF52047">
    <property type="entry name" value="RNI-like"/>
    <property type="match status" value="1"/>
</dbReference>
<feature type="compositionally biased region" description="Polar residues" evidence="1">
    <location>
        <begin position="834"/>
        <end position="847"/>
    </location>
</feature>
<feature type="compositionally biased region" description="Basic and acidic residues" evidence="1">
    <location>
        <begin position="919"/>
        <end position="931"/>
    </location>
</feature>
<dbReference type="Proteomes" id="UP001470230">
    <property type="component" value="Unassembled WGS sequence"/>
</dbReference>
<sequence>MSELSSNAFIKTHFMHIIFQEQVSINQSRKKSKRKKETLIITDQVFLLDDGSEFIYFYWISVNSININGKEIEIKFSTDTIEFTPTKTDSKQILAIIIDLLQRILVPKKFQKVNESKFYTDPPPITGHSIIIRFLGYYNPNSALEKENSNLFRLKIMTKDPVLKLQNFQSYQILMPAVFHAMSFINFIKYLDFGEATSILADLTKNFKITRKLIKISFGCNDKENFSGFLDKFASNDSKIECLSFSSLSLNYDDCQNFINKLKLKKISYLGFHKNSILQEGLDVIQQKASSLPNLIFLNFNGYPILDLESLSSKISFITILSLSNCNLNIPKAMKLIFQSNFFKLSELDLSSNQCDSQFNLKEDFPPQLSKLVANDINWKNSKNFISFLTFIFSKMNNILKLNVSSSEFDDLDEWKNVFNKLSQLDFDLSSIQSIGWDKNPIHESFFNFIEDCTNLKTLSISSFTVLKGKGQIETLCNYLKNNKSRKIKTLIFSCDDSIRTKFENKISEIFNSLKKWKSLTTLDISDNMIGDDGLDGLKSLLIKNPIKLVSFDNSKPSSIQNLIGFFTSLPKEIKVNFPCEDVLSFMNSKKPNFDAIQSLIQLSSKMIDDKNNNLINLQTDTNVSTPPSKKYKTLPKPEQSPLDKQFFVFNDMSYKNDLYLPEYIESSQYKPLEVTTRKAIKKEDESDNDNDDDESYDRRKSKRKSNIKKGNVEEIDDDKKKKMKPKKIKNNYDESDDSDSEKDKKATIKKSKRKNYDESDDNEYEMKTHWITDKKKATSRNKRTPSPPSLSSSSEDEDGIDDCEEKQKKKIVSKYEMQTLFKNSNHPQRKSSPKSLTGNNKNNKSKSLYEMHTKGGHHSYLGVDKDDYRRKKSNKFDNLDESNSSENEKDLRNQKSKKKIPKKIIYFDESPDDVSEDSFEHRIKIKEKSSKNRVQQRTPPPLERSDDDDEYDMKVKSKIQLVDEADDEDEENNFSPKPPDWSFPLLFVPSPDDSKQIVDDLSEKYSVGNLLRCMYQS</sequence>
<feature type="compositionally biased region" description="Acidic residues" evidence="1">
    <location>
        <begin position="795"/>
        <end position="805"/>
    </location>
</feature>
<reference evidence="2 3" key="1">
    <citation type="submission" date="2024-04" db="EMBL/GenBank/DDBJ databases">
        <title>Tritrichomonas musculus Genome.</title>
        <authorList>
            <person name="Alves-Ferreira E."/>
            <person name="Grigg M."/>
            <person name="Lorenzi H."/>
            <person name="Galac M."/>
        </authorList>
    </citation>
    <scope>NUCLEOTIDE SEQUENCE [LARGE SCALE GENOMIC DNA]</scope>
    <source>
        <strain evidence="2 3">EAF2021</strain>
    </source>
</reference>
<keyword evidence="3" id="KW-1185">Reference proteome</keyword>
<organism evidence="2 3">
    <name type="scientific">Tritrichomonas musculus</name>
    <dbReference type="NCBI Taxonomy" id="1915356"/>
    <lineage>
        <taxon>Eukaryota</taxon>
        <taxon>Metamonada</taxon>
        <taxon>Parabasalia</taxon>
        <taxon>Tritrichomonadida</taxon>
        <taxon>Tritrichomonadidae</taxon>
        <taxon>Tritrichomonas</taxon>
    </lineage>
</organism>
<dbReference type="PANTHER" id="PTHR24112">
    <property type="entry name" value="LEUCINE-RICH REPEAT, ISOFORM F-RELATED"/>
    <property type="match status" value="1"/>
</dbReference>
<accession>A0ABR2IK19</accession>
<feature type="region of interest" description="Disordered" evidence="1">
    <location>
        <begin position="681"/>
        <end position="983"/>
    </location>
</feature>
<feature type="compositionally biased region" description="Polar residues" evidence="1">
    <location>
        <begin position="619"/>
        <end position="628"/>
    </location>
</feature>
<evidence type="ECO:0008006" key="4">
    <source>
        <dbReference type="Google" id="ProtNLM"/>
    </source>
</evidence>
<evidence type="ECO:0000313" key="3">
    <source>
        <dbReference type="Proteomes" id="UP001470230"/>
    </source>
</evidence>
<comment type="caution">
    <text evidence="2">The sequence shown here is derived from an EMBL/GenBank/DDBJ whole genome shotgun (WGS) entry which is preliminary data.</text>
</comment>
<feature type="region of interest" description="Disordered" evidence="1">
    <location>
        <begin position="619"/>
        <end position="639"/>
    </location>
</feature>
<evidence type="ECO:0000313" key="2">
    <source>
        <dbReference type="EMBL" id="KAK8863547.1"/>
    </source>
</evidence>
<dbReference type="EMBL" id="JAPFFF010000017">
    <property type="protein sequence ID" value="KAK8863547.1"/>
    <property type="molecule type" value="Genomic_DNA"/>
</dbReference>
<proteinExistence type="predicted"/>
<name>A0ABR2IK19_9EUKA</name>
<dbReference type="Gene3D" id="3.80.10.10">
    <property type="entry name" value="Ribonuclease Inhibitor"/>
    <property type="match status" value="1"/>
</dbReference>
<feature type="compositionally biased region" description="Acidic residues" evidence="1">
    <location>
        <begin position="964"/>
        <end position="973"/>
    </location>
</feature>
<feature type="compositionally biased region" description="Basic and acidic residues" evidence="1">
    <location>
        <begin position="864"/>
        <end position="879"/>
    </location>
</feature>